<evidence type="ECO:0000256" key="2">
    <source>
        <dbReference type="ARBA" id="ARBA00005988"/>
    </source>
</evidence>
<comment type="cofactor">
    <cofactor evidence="1">
        <name>Zn(2+)</name>
        <dbReference type="ChEBI" id="CHEBI:29105"/>
    </cofactor>
</comment>
<evidence type="ECO:0000256" key="5">
    <source>
        <dbReference type="ARBA" id="ARBA00022833"/>
    </source>
</evidence>
<comment type="similarity">
    <text evidence="2 7">Belongs to the peptidase M14 family.</text>
</comment>
<dbReference type="PRINTS" id="PR00765">
    <property type="entry name" value="CRBOXYPTASEA"/>
</dbReference>
<evidence type="ECO:0000259" key="9">
    <source>
        <dbReference type="PROSITE" id="PS52035"/>
    </source>
</evidence>
<dbReference type="Proteomes" id="UP001596549">
    <property type="component" value="Unassembled WGS sequence"/>
</dbReference>
<protein>
    <submittedName>
        <fullName evidence="10">M14 family zinc carboxypeptidase</fullName>
    </submittedName>
</protein>
<proteinExistence type="inferred from homology"/>
<keyword evidence="11" id="KW-1185">Reference proteome</keyword>
<dbReference type="SMART" id="SM00631">
    <property type="entry name" value="Zn_pept"/>
    <property type="match status" value="1"/>
</dbReference>
<dbReference type="Gene3D" id="3.40.630.10">
    <property type="entry name" value="Zn peptidases"/>
    <property type="match status" value="1"/>
</dbReference>
<organism evidence="10 11">
    <name type="scientific">Fictibacillus iocasae</name>
    <dbReference type="NCBI Taxonomy" id="2715437"/>
    <lineage>
        <taxon>Bacteria</taxon>
        <taxon>Bacillati</taxon>
        <taxon>Bacillota</taxon>
        <taxon>Bacilli</taxon>
        <taxon>Bacillales</taxon>
        <taxon>Fictibacillaceae</taxon>
        <taxon>Fictibacillus</taxon>
    </lineage>
</organism>
<dbReference type="PROSITE" id="PS52035">
    <property type="entry name" value="PEPTIDASE_M14"/>
    <property type="match status" value="1"/>
</dbReference>
<evidence type="ECO:0000256" key="1">
    <source>
        <dbReference type="ARBA" id="ARBA00001947"/>
    </source>
</evidence>
<keyword evidence="6" id="KW-0482">Metalloprotease</keyword>
<dbReference type="Pfam" id="PF00246">
    <property type="entry name" value="Peptidase_M14"/>
    <property type="match status" value="1"/>
</dbReference>
<dbReference type="PANTHER" id="PTHR11705:SF143">
    <property type="entry name" value="SLL0236 PROTEIN"/>
    <property type="match status" value="1"/>
</dbReference>
<dbReference type="RefSeq" id="WP_379751002.1">
    <property type="nucleotide sequence ID" value="NZ_JBHTCP010000051.1"/>
</dbReference>
<name>A0ABW2NWC4_9BACL</name>
<reference evidence="11" key="1">
    <citation type="journal article" date="2019" name="Int. J. Syst. Evol. Microbiol.">
        <title>The Global Catalogue of Microorganisms (GCM) 10K type strain sequencing project: providing services to taxonomists for standard genome sequencing and annotation.</title>
        <authorList>
            <consortium name="The Broad Institute Genomics Platform"/>
            <consortium name="The Broad Institute Genome Sequencing Center for Infectious Disease"/>
            <person name="Wu L."/>
            <person name="Ma J."/>
        </authorList>
    </citation>
    <scope>NUCLEOTIDE SEQUENCE [LARGE SCALE GENOMIC DNA]</scope>
    <source>
        <strain evidence="11">NBRC 106396</strain>
    </source>
</reference>
<dbReference type="GO" id="GO:0004180">
    <property type="term" value="F:carboxypeptidase activity"/>
    <property type="evidence" value="ECO:0007669"/>
    <property type="project" value="UniProtKB-KW"/>
</dbReference>
<dbReference type="EMBL" id="JBHTCP010000051">
    <property type="protein sequence ID" value="MFC7373253.1"/>
    <property type="molecule type" value="Genomic_DNA"/>
</dbReference>
<evidence type="ECO:0000256" key="7">
    <source>
        <dbReference type="PROSITE-ProRule" id="PRU01379"/>
    </source>
</evidence>
<dbReference type="SUPFAM" id="SSF53187">
    <property type="entry name" value="Zn-dependent exopeptidases"/>
    <property type="match status" value="1"/>
</dbReference>
<sequence length="397" mass="44143">MRRKLLAAVITAAAGFAGFSANASAASYVNPNQTYTYETMTSNIKTLAQKYPGLVQYRSLGKSPYGRDIWAVKLGRGDATVLYNASHHGREWLTTNIVMEMIDQYSEKYTAKAVMDGYNVANVLNNTSIWFIPMTNPDGVTLQQRGLAAFPASAHAGLIKMNGGSTNFKRWKSNAQGIDLNRQYPARWEQIQNNAKSPYYKDYKGTAPLQTSETKAAYNLTSLVSPEVTASYHTAGRILFYHFNYGAGTYGGDKLMGDTLAKMTGYRLIPPDQSLSSGGGYKDWFIQAYKRPGFTFELAPYPGETNPPVSIFGEEWMRNKKAGLYMAAEGDRRWEKRLTPLKKAVAVSVKVPLYDRPDSRHKMAAASLYPGTYTANASYGSYYRIQTVLGPKWIVKP</sequence>
<evidence type="ECO:0000256" key="4">
    <source>
        <dbReference type="ARBA" id="ARBA00022801"/>
    </source>
</evidence>
<feature type="domain" description="Peptidase M14" evidence="9">
    <location>
        <begin position="33"/>
        <end position="330"/>
    </location>
</feature>
<comment type="caution">
    <text evidence="10">The sequence shown here is derived from an EMBL/GenBank/DDBJ whole genome shotgun (WGS) entry which is preliminary data.</text>
</comment>
<dbReference type="PANTHER" id="PTHR11705">
    <property type="entry name" value="PROTEASE FAMILY M14 CARBOXYPEPTIDASE A,B"/>
    <property type="match status" value="1"/>
</dbReference>
<keyword evidence="3" id="KW-0645">Protease</keyword>
<feature type="signal peptide" evidence="8">
    <location>
        <begin position="1"/>
        <end position="25"/>
    </location>
</feature>
<keyword evidence="4" id="KW-0378">Hydrolase</keyword>
<evidence type="ECO:0000313" key="11">
    <source>
        <dbReference type="Proteomes" id="UP001596549"/>
    </source>
</evidence>
<gene>
    <name evidence="10" type="ORF">ACFQPF_16550</name>
</gene>
<keyword evidence="8" id="KW-0732">Signal</keyword>
<keyword evidence="10" id="KW-0121">Carboxypeptidase</keyword>
<accession>A0ABW2NWC4</accession>
<keyword evidence="5" id="KW-0862">Zinc</keyword>
<evidence type="ECO:0000256" key="6">
    <source>
        <dbReference type="ARBA" id="ARBA00023049"/>
    </source>
</evidence>
<evidence type="ECO:0000256" key="8">
    <source>
        <dbReference type="SAM" id="SignalP"/>
    </source>
</evidence>
<evidence type="ECO:0000313" key="10">
    <source>
        <dbReference type="EMBL" id="MFC7373253.1"/>
    </source>
</evidence>
<feature type="chain" id="PRO_5046596846" evidence="8">
    <location>
        <begin position="26"/>
        <end position="397"/>
    </location>
</feature>
<dbReference type="InterPro" id="IPR000834">
    <property type="entry name" value="Peptidase_M14"/>
</dbReference>
<evidence type="ECO:0000256" key="3">
    <source>
        <dbReference type="ARBA" id="ARBA00022670"/>
    </source>
</evidence>
<feature type="active site" description="Proton donor/acceptor" evidence="7">
    <location>
        <position position="297"/>
    </location>
</feature>